<reference evidence="1" key="1">
    <citation type="journal article" date="2020" name="Stud. Mycol.">
        <title>101 Dothideomycetes genomes: a test case for predicting lifestyles and emergence of pathogens.</title>
        <authorList>
            <person name="Haridas S."/>
            <person name="Albert R."/>
            <person name="Binder M."/>
            <person name="Bloem J."/>
            <person name="Labutti K."/>
            <person name="Salamov A."/>
            <person name="Andreopoulos B."/>
            <person name="Baker S."/>
            <person name="Barry K."/>
            <person name="Bills G."/>
            <person name="Bluhm B."/>
            <person name="Cannon C."/>
            <person name="Castanera R."/>
            <person name="Culley D."/>
            <person name="Daum C."/>
            <person name="Ezra D."/>
            <person name="Gonzalez J."/>
            <person name="Henrissat B."/>
            <person name="Kuo A."/>
            <person name="Liang C."/>
            <person name="Lipzen A."/>
            <person name="Lutzoni F."/>
            <person name="Magnuson J."/>
            <person name="Mondo S."/>
            <person name="Nolan M."/>
            <person name="Ohm R."/>
            <person name="Pangilinan J."/>
            <person name="Park H.-J."/>
            <person name="Ramirez L."/>
            <person name="Alfaro M."/>
            <person name="Sun H."/>
            <person name="Tritt A."/>
            <person name="Yoshinaga Y."/>
            <person name="Zwiers L.-H."/>
            <person name="Turgeon B."/>
            <person name="Goodwin S."/>
            <person name="Spatafora J."/>
            <person name="Crous P."/>
            <person name="Grigoriev I."/>
        </authorList>
    </citation>
    <scope>NUCLEOTIDE SEQUENCE</scope>
    <source>
        <strain evidence="1">CBS 116005</strain>
    </source>
</reference>
<dbReference type="Proteomes" id="UP000799436">
    <property type="component" value="Unassembled WGS sequence"/>
</dbReference>
<name>A0A6G1L1M3_9PEZI</name>
<sequence length="199" mass="22705">MRASRESYSSLPGSDVLRTSAKRLFFVQTFLLFAPGFITNTPVGAGQSASDNIPIGSIELRAGRYDLEQRALSFDDGEMLRGAFDVNDFLQNNPEFSDRVLELWELYLCVWNVVDPERRKNVPAVHDLIMKHMTWVRQRVSEFYAQRSVRSLQLTEEDATEYWTCIKTPISGRSILKSLFPWPKVLLVSIQRLGAANSL</sequence>
<dbReference type="EMBL" id="ML995865">
    <property type="protein sequence ID" value="KAF2766823.1"/>
    <property type="molecule type" value="Genomic_DNA"/>
</dbReference>
<gene>
    <name evidence="1" type="ORF">EJ03DRAFT_166848</name>
</gene>
<evidence type="ECO:0000313" key="2">
    <source>
        <dbReference type="Proteomes" id="UP000799436"/>
    </source>
</evidence>
<accession>A0A6G1L1M3</accession>
<proteinExistence type="predicted"/>
<protein>
    <submittedName>
        <fullName evidence="1">Uncharacterized protein</fullName>
    </submittedName>
</protein>
<organism evidence="1 2">
    <name type="scientific">Teratosphaeria nubilosa</name>
    <dbReference type="NCBI Taxonomy" id="161662"/>
    <lineage>
        <taxon>Eukaryota</taxon>
        <taxon>Fungi</taxon>
        <taxon>Dikarya</taxon>
        <taxon>Ascomycota</taxon>
        <taxon>Pezizomycotina</taxon>
        <taxon>Dothideomycetes</taxon>
        <taxon>Dothideomycetidae</taxon>
        <taxon>Mycosphaerellales</taxon>
        <taxon>Teratosphaeriaceae</taxon>
        <taxon>Teratosphaeria</taxon>
    </lineage>
</organism>
<dbReference type="AlphaFoldDB" id="A0A6G1L1M3"/>
<keyword evidence="2" id="KW-1185">Reference proteome</keyword>
<evidence type="ECO:0000313" key="1">
    <source>
        <dbReference type="EMBL" id="KAF2766823.1"/>
    </source>
</evidence>